<dbReference type="EMBL" id="FP929061">
    <property type="protein sequence ID" value="CBL37269.1"/>
    <property type="molecule type" value="Genomic_DNA"/>
</dbReference>
<reference evidence="1 2" key="2">
    <citation type="submission" date="2010-03" db="EMBL/GenBank/DDBJ databases">
        <authorList>
            <person name="Pajon A."/>
        </authorList>
    </citation>
    <scope>NUCLEOTIDE SEQUENCE [LARGE SCALE GENOMIC DNA]</scope>
    <source>
        <strain evidence="1 2">SSC/2</strain>
    </source>
</reference>
<evidence type="ECO:0000313" key="1">
    <source>
        <dbReference type="EMBL" id="CBL37269.1"/>
    </source>
</evidence>
<proteinExistence type="predicted"/>
<dbReference type="AlphaFoldDB" id="D4MXC4"/>
<gene>
    <name evidence="1" type="ORF">CL2_01590</name>
</gene>
<organism evidence="1 2">
    <name type="scientific">Anaerostipes hadrus</name>
    <dbReference type="NCBI Taxonomy" id="649756"/>
    <lineage>
        <taxon>Bacteria</taxon>
        <taxon>Bacillati</taxon>
        <taxon>Bacillota</taxon>
        <taxon>Clostridia</taxon>
        <taxon>Lachnospirales</taxon>
        <taxon>Lachnospiraceae</taxon>
        <taxon>Anaerostipes</taxon>
    </lineage>
</organism>
<evidence type="ECO:0000313" key="2">
    <source>
        <dbReference type="Proteomes" id="UP000008960"/>
    </source>
</evidence>
<dbReference type="KEGG" id="bprl:CL2_01590"/>
<protein>
    <submittedName>
        <fullName evidence="1">Uncharacterized protein</fullName>
    </submittedName>
</protein>
<dbReference type="Proteomes" id="UP000008960">
    <property type="component" value="Chromosome"/>
</dbReference>
<name>D4MXC4_ANAHA</name>
<sequence>MNRIYNNPDYMVEDMTKGFLKANKDLIAETENPQVVKYKKLLFLIK</sequence>
<accession>D4MXC4</accession>
<reference evidence="1 2" key="1">
    <citation type="submission" date="2010-03" db="EMBL/GenBank/DDBJ databases">
        <title>The genome sequence of Clostridiales sp. SSC/2.</title>
        <authorList>
            <consortium name="metaHIT consortium -- http://www.metahit.eu/"/>
            <person name="Pajon A."/>
            <person name="Turner K."/>
            <person name="Parkhill J."/>
            <person name="Duncan S."/>
            <person name="Flint H."/>
        </authorList>
    </citation>
    <scope>NUCLEOTIDE SEQUENCE [LARGE SCALE GENOMIC DNA]</scope>
    <source>
        <strain evidence="1 2">SSC/2</strain>
    </source>
</reference>